<protein>
    <submittedName>
        <fullName evidence="2">Histidine phosphatase family protein</fullName>
        <ecNumber evidence="2">3.1.3.-</ecNumber>
    </submittedName>
</protein>
<sequence length="210" mass="22711">MTEFYFVRHGETQLNLRQCFNGGLSDSPLTAKGVAGAQAVGQALAGVHFVQAISSSLPRAVTTTQLILAAHLEPVPVATANGLREMKLGRWDGQTMATVDEPALLDLYFHDLPGFDAKAADQVGAETYRGVLTRSLAVINSATAAHPTGKLLVVAHGIVFQLLLNTLMGVPFTQLRQPAKLHNTTITRLKTLNGRDFERLSWDEAPEKLK</sequence>
<gene>
    <name evidence="2" type="ORF">ACFQ5J_01060</name>
</gene>
<dbReference type="EMBL" id="JBHTON010000003">
    <property type="protein sequence ID" value="MFD1483837.1"/>
    <property type="molecule type" value="Genomic_DNA"/>
</dbReference>
<evidence type="ECO:0000313" key="2">
    <source>
        <dbReference type="EMBL" id="MFD1483837.1"/>
    </source>
</evidence>
<dbReference type="EC" id="3.1.3.-" evidence="2"/>
<accession>A0ABW4E368</accession>
<dbReference type="Gene3D" id="3.40.50.1240">
    <property type="entry name" value="Phosphoglycerate mutase-like"/>
    <property type="match status" value="1"/>
</dbReference>
<dbReference type="Pfam" id="PF00300">
    <property type="entry name" value="His_Phos_1"/>
    <property type="match status" value="1"/>
</dbReference>
<evidence type="ECO:0000313" key="3">
    <source>
        <dbReference type="Proteomes" id="UP001597252"/>
    </source>
</evidence>
<dbReference type="SUPFAM" id="SSF53254">
    <property type="entry name" value="Phosphoglycerate mutase-like"/>
    <property type="match status" value="1"/>
</dbReference>
<name>A0ABW4E368_9LACO</name>
<proteinExistence type="predicted"/>
<dbReference type="InterPro" id="IPR013078">
    <property type="entry name" value="His_Pase_superF_clade-1"/>
</dbReference>
<keyword evidence="3" id="KW-1185">Reference proteome</keyword>
<dbReference type="InterPro" id="IPR029033">
    <property type="entry name" value="His_PPase_superfam"/>
</dbReference>
<dbReference type="InterPro" id="IPR051695">
    <property type="entry name" value="Phosphoglycerate_Mutase"/>
</dbReference>
<dbReference type="PANTHER" id="PTHR46517">
    <property type="entry name" value="FRUCTOSE-2,6-BISPHOSPHATASE TIGAR"/>
    <property type="match status" value="1"/>
</dbReference>
<dbReference type="SMART" id="SM00855">
    <property type="entry name" value="PGAM"/>
    <property type="match status" value="1"/>
</dbReference>
<reference evidence="3" key="1">
    <citation type="journal article" date="2019" name="Int. J. Syst. Evol. Microbiol.">
        <title>The Global Catalogue of Microorganisms (GCM) 10K type strain sequencing project: providing services to taxonomists for standard genome sequencing and annotation.</title>
        <authorList>
            <consortium name="The Broad Institute Genomics Platform"/>
            <consortium name="The Broad Institute Genome Sequencing Center for Infectious Disease"/>
            <person name="Wu L."/>
            <person name="Ma J."/>
        </authorList>
    </citation>
    <scope>NUCLEOTIDE SEQUENCE [LARGE SCALE GENOMIC DNA]</scope>
    <source>
        <strain evidence="3">CCM 8903</strain>
    </source>
</reference>
<dbReference type="Proteomes" id="UP001597252">
    <property type="component" value="Unassembled WGS sequence"/>
</dbReference>
<organism evidence="2 3">
    <name type="scientific">Lacticaseibacillus baoqingensis</name>
    <dbReference type="NCBI Taxonomy" id="2486013"/>
    <lineage>
        <taxon>Bacteria</taxon>
        <taxon>Bacillati</taxon>
        <taxon>Bacillota</taxon>
        <taxon>Bacilli</taxon>
        <taxon>Lactobacillales</taxon>
        <taxon>Lactobacillaceae</taxon>
        <taxon>Lacticaseibacillus</taxon>
    </lineage>
</organism>
<keyword evidence="1 2" id="KW-0378">Hydrolase</keyword>
<evidence type="ECO:0000256" key="1">
    <source>
        <dbReference type="ARBA" id="ARBA00022801"/>
    </source>
</evidence>
<dbReference type="CDD" id="cd07067">
    <property type="entry name" value="HP_PGM_like"/>
    <property type="match status" value="1"/>
</dbReference>
<dbReference type="PANTHER" id="PTHR46517:SF1">
    <property type="entry name" value="FRUCTOSE-2,6-BISPHOSPHATASE TIGAR"/>
    <property type="match status" value="1"/>
</dbReference>
<comment type="caution">
    <text evidence="2">The sequence shown here is derived from an EMBL/GenBank/DDBJ whole genome shotgun (WGS) entry which is preliminary data.</text>
</comment>
<dbReference type="GO" id="GO:0016787">
    <property type="term" value="F:hydrolase activity"/>
    <property type="evidence" value="ECO:0007669"/>
    <property type="project" value="UniProtKB-KW"/>
</dbReference>
<dbReference type="RefSeq" id="WP_164508415.1">
    <property type="nucleotide sequence ID" value="NZ_JBHTON010000003.1"/>
</dbReference>